<sequence length="131" mass="15250">MIEESPDRRCLVSECKNTGRWKLFLGKLDSSVLKDEMLKQMFPPFVRMYRMTQWFGVINGVHVQILEERIGSDISFPNPNFSRPRLQRLCEIFNEQNTYPEADGYRNPPGVCPIIKSIPPSARWSERSGEI</sequence>
<keyword evidence="2" id="KW-1185">Reference proteome</keyword>
<protein>
    <submittedName>
        <fullName evidence="1">Uncharacterized protein</fullName>
    </submittedName>
</protein>
<dbReference type="AlphaFoldDB" id="A0A0C2MHP5"/>
<name>A0A0C2MHP5_THEKT</name>
<dbReference type="Proteomes" id="UP000031668">
    <property type="component" value="Unassembled WGS sequence"/>
</dbReference>
<organism evidence="1 2">
    <name type="scientific">Thelohanellus kitauei</name>
    <name type="common">Myxosporean</name>
    <dbReference type="NCBI Taxonomy" id="669202"/>
    <lineage>
        <taxon>Eukaryota</taxon>
        <taxon>Metazoa</taxon>
        <taxon>Cnidaria</taxon>
        <taxon>Myxozoa</taxon>
        <taxon>Myxosporea</taxon>
        <taxon>Bivalvulida</taxon>
        <taxon>Platysporina</taxon>
        <taxon>Myxobolidae</taxon>
        <taxon>Thelohanellus</taxon>
    </lineage>
</organism>
<gene>
    <name evidence="1" type="ORF">RF11_11281</name>
</gene>
<evidence type="ECO:0000313" key="1">
    <source>
        <dbReference type="EMBL" id="KII61196.1"/>
    </source>
</evidence>
<accession>A0A0C2MHP5</accession>
<dbReference type="EMBL" id="JWZT01005374">
    <property type="protein sequence ID" value="KII61196.1"/>
    <property type="molecule type" value="Genomic_DNA"/>
</dbReference>
<reference evidence="1 2" key="1">
    <citation type="journal article" date="2014" name="Genome Biol. Evol.">
        <title>The genome of the myxosporean Thelohanellus kitauei shows adaptations to nutrient acquisition within its fish host.</title>
        <authorList>
            <person name="Yang Y."/>
            <person name="Xiong J."/>
            <person name="Zhou Z."/>
            <person name="Huo F."/>
            <person name="Miao W."/>
            <person name="Ran C."/>
            <person name="Liu Y."/>
            <person name="Zhang J."/>
            <person name="Feng J."/>
            <person name="Wang M."/>
            <person name="Wang M."/>
            <person name="Wang L."/>
            <person name="Yao B."/>
        </authorList>
    </citation>
    <scope>NUCLEOTIDE SEQUENCE [LARGE SCALE GENOMIC DNA]</scope>
    <source>
        <strain evidence="1">Wuqing</strain>
    </source>
</reference>
<evidence type="ECO:0000313" key="2">
    <source>
        <dbReference type="Proteomes" id="UP000031668"/>
    </source>
</evidence>
<proteinExistence type="predicted"/>
<comment type="caution">
    <text evidence="1">The sequence shown here is derived from an EMBL/GenBank/DDBJ whole genome shotgun (WGS) entry which is preliminary data.</text>
</comment>